<reference evidence="2" key="1">
    <citation type="journal article" date="2019" name="Int. J. Syst. Evol. Microbiol.">
        <title>The Global Catalogue of Microorganisms (GCM) 10K type strain sequencing project: providing services to taxonomists for standard genome sequencing and annotation.</title>
        <authorList>
            <consortium name="The Broad Institute Genomics Platform"/>
            <consortium name="The Broad Institute Genome Sequencing Center for Infectious Disease"/>
            <person name="Wu L."/>
            <person name="Ma J."/>
        </authorList>
    </citation>
    <scope>NUCLEOTIDE SEQUENCE [LARGE SCALE GENOMIC DNA]</scope>
    <source>
        <strain evidence="2">CGMCC 1.13681</strain>
    </source>
</reference>
<comment type="caution">
    <text evidence="1">The sequence shown here is derived from an EMBL/GenBank/DDBJ whole genome shotgun (WGS) entry which is preliminary data.</text>
</comment>
<dbReference type="EMBL" id="JBHSZO010000013">
    <property type="protein sequence ID" value="MFC7218630.1"/>
    <property type="molecule type" value="Genomic_DNA"/>
</dbReference>
<dbReference type="PANTHER" id="PTHR42941">
    <property type="entry name" value="SLL1037 PROTEIN"/>
    <property type="match status" value="1"/>
</dbReference>
<dbReference type="Gene3D" id="3.40.190.10">
    <property type="entry name" value="Periplasmic binding protein-like II"/>
    <property type="match status" value="2"/>
</dbReference>
<sequence length="335" mass="36218">MDPTPRPRRAIRTGLALAAALTAAALVLWWLAPGVLPGGGERPSGKVVFSTGAPKGVYARYGDMLRDDLAADLPELRVDLQPSEGSLDNMERIATGRADFAIATADAVAEYRSGHRPGWQRLRAVARLYDDYIQLVVPARSGIRSAQDLAGRTVGVGTDKSGVQLIAKRLLAAAGLDMAEDVQAVRQPIGTMTDLLRRGEIEAFFWSGGLPTAAVGALADRTEIRLVPLNNLLGPLHKQSPSAHYYRSAVMPADAYPELRDEQAVSTIAVANLLVTTERTDPVLTEAITREVIKSRDTIAKEVHAAQLVDLRTAVFTDPLALHEGAERYYRDEKP</sequence>
<dbReference type="SUPFAM" id="SSF53850">
    <property type="entry name" value="Periplasmic binding protein-like II"/>
    <property type="match status" value="1"/>
</dbReference>
<name>A0ABW2GD26_9ACTN</name>
<keyword evidence="2" id="KW-1185">Reference proteome</keyword>
<dbReference type="RefSeq" id="WP_386414027.1">
    <property type="nucleotide sequence ID" value="NZ_JBHSZO010000013.1"/>
</dbReference>
<dbReference type="PANTHER" id="PTHR42941:SF1">
    <property type="entry name" value="SLL1037 PROTEIN"/>
    <property type="match status" value="1"/>
</dbReference>
<dbReference type="Proteomes" id="UP001596413">
    <property type="component" value="Unassembled WGS sequence"/>
</dbReference>
<dbReference type="Pfam" id="PF16868">
    <property type="entry name" value="NMT1_3"/>
    <property type="match status" value="1"/>
</dbReference>
<gene>
    <name evidence="1" type="ORF">ACFQLX_10690</name>
</gene>
<accession>A0ABW2GD26</accession>
<evidence type="ECO:0000313" key="2">
    <source>
        <dbReference type="Proteomes" id="UP001596413"/>
    </source>
</evidence>
<protein>
    <submittedName>
        <fullName evidence="1">TAXI family TRAP transporter solute-binding subunit</fullName>
    </submittedName>
</protein>
<proteinExistence type="predicted"/>
<organism evidence="1 2">
    <name type="scientific">Streptomyces polyrhachis</name>
    <dbReference type="NCBI Taxonomy" id="1282885"/>
    <lineage>
        <taxon>Bacteria</taxon>
        <taxon>Bacillati</taxon>
        <taxon>Actinomycetota</taxon>
        <taxon>Actinomycetes</taxon>
        <taxon>Kitasatosporales</taxon>
        <taxon>Streptomycetaceae</taxon>
        <taxon>Streptomyces</taxon>
    </lineage>
</organism>
<dbReference type="NCBIfam" id="TIGR02122">
    <property type="entry name" value="TRAP_TAXI"/>
    <property type="match status" value="1"/>
</dbReference>
<evidence type="ECO:0000313" key="1">
    <source>
        <dbReference type="EMBL" id="MFC7218630.1"/>
    </source>
</evidence>
<dbReference type="InterPro" id="IPR011852">
    <property type="entry name" value="TRAP_TAXI"/>
</dbReference>